<sequence>MSSPHALVLPWPEQGHITPLMRLSLFLADNGFKITFVNTEDRHNRIVSAGTHTDQFHMISIPDGLGPEESRFGPRLVDAIEYGMPSQLESLIQKINEEGREKITFLIADGGMGWAMEIAERLGLRSMVFSPVPATFLATLLSIPKLREAGLIDENGSVTNKERFKLAPTEIPMDETQFVWNFMGNIE</sequence>
<dbReference type="GO" id="GO:0080044">
    <property type="term" value="F:quercetin 7-O-glucosyltransferase activity"/>
    <property type="evidence" value="ECO:0007669"/>
    <property type="project" value="TreeGrafter"/>
</dbReference>
<dbReference type="PANTHER" id="PTHR11926">
    <property type="entry name" value="GLUCOSYL/GLUCURONOSYL TRANSFERASES"/>
    <property type="match status" value="1"/>
</dbReference>
<name>A0AAD6EVN4_9POAL</name>
<dbReference type="SUPFAM" id="SSF53756">
    <property type="entry name" value="UDP-Glycosyltransferase/glycogen phosphorylase"/>
    <property type="match status" value="1"/>
</dbReference>
<dbReference type="Gene3D" id="3.40.50.2000">
    <property type="entry name" value="Glycogen Phosphorylase B"/>
    <property type="match status" value="1"/>
</dbReference>
<dbReference type="Proteomes" id="UP001210211">
    <property type="component" value="Unassembled WGS sequence"/>
</dbReference>
<evidence type="ECO:0000256" key="1">
    <source>
        <dbReference type="ARBA" id="ARBA00009995"/>
    </source>
</evidence>
<dbReference type="GO" id="GO:0080043">
    <property type="term" value="F:quercetin 3-O-glucosyltransferase activity"/>
    <property type="evidence" value="ECO:0007669"/>
    <property type="project" value="TreeGrafter"/>
</dbReference>
<comment type="similarity">
    <text evidence="1">Belongs to the UDP-glycosyltransferase family.</text>
</comment>
<evidence type="ECO:0000313" key="3">
    <source>
        <dbReference type="Proteomes" id="UP001210211"/>
    </source>
</evidence>
<accession>A0AAD6EVN4</accession>
<gene>
    <name evidence="2" type="ORF">LUZ61_006498</name>
</gene>
<evidence type="ECO:0000313" key="2">
    <source>
        <dbReference type="EMBL" id="KAJ3702793.1"/>
    </source>
</evidence>
<protein>
    <submittedName>
        <fullName evidence="2">Uncharacterized protein</fullName>
    </submittedName>
</protein>
<reference evidence="2 3" key="1">
    <citation type="journal article" date="2022" name="Cell">
        <title>Repeat-based holocentromeres influence genome architecture and karyotype evolution.</title>
        <authorList>
            <person name="Hofstatter P.G."/>
            <person name="Thangavel G."/>
            <person name="Lux T."/>
            <person name="Neumann P."/>
            <person name="Vondrak T."/>
            <person name="Novak P."/>
            <person name="Zhang M."/>
            <person name="Costa L."/>
            <person name="Castellani M."/>
            <person name="Scott A."/>
            <person name="Toegelov H."/>
            <person name="Fuchs J."/>
            <person name="Mata-Sucre Y."/>
            <person name="Dias Y."/>
            <person name="Vanzela A.L.L."/>
            <person name="Huettel B."/>
            <person name="Almeida C.C.S."/>
            <person name="Simkova H."/>
            <person name="Souza G."/>
            <person name="Pedrosa-Harand A."/>
            <person name="Macas J."/>
            <person name="Mayer K.F.X."/>
            <person name="Houben A."/>
            <person name="Marques A."/>
        </authorList>
    </citation>
    <scope>NUCLEOTIDE SEQUENCE [LARGE SCALE GENOMIC DNA]</scope>
    <source>
        <strain evidence="2">RhyTen1mFocal</strain>
    </source>
</reference>
<dbReference type="AlphaFoldDB" id="A0AAD6EVN4"/>
<comment type="caution">
    <text evidence="2">The sequence shown here is derived from an EMBL/GenBank/DDBJ whole genome shotgun (WGS) entry which is preliminary data.</text>
</comment>
<organism evidence="2 3">
    <name type="scientific">Rhynchospora tenuis</name>
    <dbReference type="NCBI Taxonomy" id="198213"/>
    <lineage>
        <taxon>Eukaryota</taxon>
        <taxon>Viridiplantae</taxon>
        <taxon>Streptophyta</taxon>
        <taxon>Embryophyta</taxon>
        <taxon>Tracheophyta</taxon>
        <taxon>Spermatophyta</taxon>
        <taxon>Magnoliopsida</taxon>
        <taxon>Liliopsida</taxon>
        <taxon>Poales</taxon>
        <taxon>Cyperaceae</taxon>
        <taxon>Cyperoideae</taxon>
        <taxon>Rhynchosporeae</taxon>
        <taxon>Rhynchospora</taxon>
    </lineage>
</organism>
<proteinExistence type="inferred from homology"/>
<dbReference type="EMBL" id="JAMRDG010000001">
    <property type="protein sequence ID" value="KAJ3702793.1"/>
    <property type="molecule type" value="Genomic_DNA"/>
</dbReference>
<dbReference type="PANTHER" id="PTHR11926:SF1412">
    <property type="entry name" value="UDP-GLYCOSYLTRANSFERASE 83A1-LIKE"/>
    <property type="match status" value="1"/>
</dbReference>
<keyword evidence="3" id="KW-1185">Reference proteome</keyword>